<feature type="transmembrane region" description="Helical" evidence="1">
    <location>
        <begin position="87"/>
        <end position="108"/>
    </location>
</feature>
<dbReference type="AlphaFoldDB" id="A0A9D1N9P1"/>
<evidence type="ECO:0000313" key="2">
    <source>
        <dbReference type="EMBL" id="HIU98880.1"/>
    </source>
</evidence>
<keyword evidence="1" id="KW-0812">Transmembrane</keyword>
<feature type="transmembrane region" description="Helical" evidence="1">
    <location>
        <begin position="120"/>
        <end position="140"/>
    </location>
</feature>
<reference evidence="2" key="2">
    <citation type="journal article" date="2021" name="PeerJ">
        <title>Extensive microbial diversity within the chicken gut microbiome revealed by metagenomics and culture.</title>
        <authorList>
            <person name="Gilroy R."/>
            <person name="Ravi A."/>
            <person name="Getino M."/>
            <person name="Pursley I."/>
            <person name="Horton D.L."/>
            <person name="Alikhan N.F."/>
            <person name="Baker D."/>
            <person name="Gharbi K."/>
            <person name="Hall N."/>
            <person name="Watson M."/>
            <person name="Adriaenssens E.M."/>
            <person name="Foster-Nyarko E."/>
            <person name="Jarju S."/>
            <person name="Secka A."/>
            <person name="Antonio M."/>
            <person name="Oren A."/>
            <person name="Chaudhuri R.R."/>
            <person name="La Ragione R."/>
            <person name="Hildebrand F."/>
            <person name="Pallen M.J."/>
        </authorList>
    </citation>
    <scope>NUCLEOTIDE SEQUENCE</scope>
    <source>
        <strain evidence="2">10406</strain>
    </source>
</reference>
<proteinExistence type="predicted"/>
<keyword evidence="1" id="KW-0472">Membrane</keyword>
<evidence type="ECO:0000313" key="3">
    <source>
        <dbReference type="Proteomes" id="UP000886857"/>
    </source>
</evidence>
<keyword evidence="1" id="KW-1133">Transmembrane helix</keyword>
<feature type="transmembrane region" description="Helical" evidence="1">
    <location>
        <begin position="160"/>
        <end position="184"/>
    </location>
</feature>
<accession>A0A9D1N9P1</accession>
<sequence length="186" mass="19166">MAKKQAGMLGIIMGILLLALCAMAIAGAFIDEWTTTTGEAPLVGEQDLGSSSLGEYRDTVPALSGDKIDIDAVTDALKDVEGNLRTVMVVFGYLTAALAAALIVLYLLKMVFNNGFTRLLAGIVAILTMIAGAVLVAVTVEFCKDMSLSIGFIETSVTTSLGMAAYFTSVGAMAGGLAGVIGCARK</sequence>
<comment type="caution">
    <text evidence="2">The sequence shown here is derived from an EMBL/GenBank/DDBJ whole genome shotgun (WGS) entry which is preliminary data.</text>
</comment>
<protein>
    <submittedName>
        <fullName evidence="2">Uncharacterized protein</fullName>
    </submittedName>
</protein>
<name>A0A9D1N9P1_9FIRM</name>
<reference evidence="2" key="1">
    <citation type="submission" date="2020-10" db="EMBL/GenBank/DDBJ databases">
        <authorList>
            <person name="Gilroy R."/>
        </authorList>
    </citation>
    <scope>NUCLEOTIDE SEQUENCE</scope>
    <source>
        <strain evidence="2">10406</strain>
    </source>
</reference>
<dbReference type="Proteomes" id="UP000886857">
    <property type="component" value="Unassembled WGS sequence"/>
</dbReference>
<organism evidence="2 3">
    <name type="scientific">Candidatus Limadaptatus stercoripullorum</name>
    <dbReference type="NCBI Taxonomy" id="2840846"/>
    <lineage>
        <taxon>Bacteria</taxon>
        <taxon>Bacillati</taxon>
        <taxon>Bacillota</taxon>
        <taxon>Clostridia</taxon>
        <taxon>Eubacteriales</taxon>
        <taxon>Candidatus Limadaptatus</taxon>
    </lineage>
</organism>
<feature type="transmembrane region" description="Helical" evidence="1">
    <location>
        <begin position="7"/>
        <end position="30"/>
    </location>
</feature>
<dbReference type="EMBL" id="DVOE01000050">
    <property type="protein sequence ID" value="HIU98880.1"/>
    <property type="molecule type" value="Genomic_DNA"/>
</dbReference>
<gene>
    <name evidence="2" type="ORF">IAC73_03445</name>
</gene>
<evidence type="ECO:0000256" key="1">
    <source>
        <dbReference type="SAM" id="Phobius"/>
    </source>
</evidence>